<dbReference type="GO" id="GO:0016705">
    <property type="term" value="F:oxidoreductase activity, acting on paired donors, with incorporation or reduction of molecular oxygen"/>
    <property type="evidence" value="ECO:0007669"/>
    <property type="project" value="InterPro"/>
</dbReference>
<dbReference type="InterPro" id="IPR001128">
    <property type="entry name" value="Cyt_P450"/>
</dbReference>
<evidence type="ECO:0000256" key="9">
    <source>
        <dbReference type="SAM" id="Phobius"/>
    </source>
</evidence>
<keyword evidence="5" id="KW-0560">Oxidoreductase</keyword>
<sequence>MASTIFEVGPSLPHVLCAVVGSALAAHWIFKRFEPQHAAAHAVLILGVPALLSVLLLLHLSGIKALLVAFSTYWCTLAGSVALYRLSPWHPLARYPGPVALKLTKLSLAWISRGGKRHIYTQQLHRRYGDVVRVGELYHHRCATAHDADRQAGPNELSISNAAAIHPLMGTAGLHKGPQWGARAATQAVPPLIALGDPKEHLRRRKPWNRAFSVASLKDFEPMVARRTQQLVDLLSSKKGEVNMSKWFSWFTYDLMSDMAFGGGSEMMRNGDEGSVWPLLEDGLVNSDTFGHLPWTADYVRKLPSLGSKMKEMRTFCIRRTAERVKLGNNSTKDLFYYLNNEDGAEATPPLSQVVADGALAVVAGSDTTSSVISNLIFFVLTHPEAYARLRTEVDFYYPPGENALNTTHHADMPYLNAVINETMRLYPPVSDGSQRLVPIGSGGKVVGTSYIPEGTITTVHMYSIQRDPRNFSPLPDSFWPERWILAGSGDARSAKIVHNPAAFFPFSFGPSNCAGKGLALQEMRMVVTLMMQKLDLRLADGFDAASYESLLLDYLILSRPPLPVVVKPRGL</sequence>
<keyword evidence="7 10" id="KW-0503">Monooxygenase</keyword>
<keyword evidence="9" id="KW-1133">Transmembrane helix</keyword>
<accession>A0AA86JGX1</accession>
<dbReference type="SUPFAM" id="SSF48264">
    <property type="entry name" value="Cytochrome P450"/>
    <property type="match status" value="1"/>
</dbReference>
<feature type="transmembrane region" description="Helical" evidence="9">
    <location>
        <begin position="66"/>
        <end position="86"/>
    </location>
</feature>
<organism evidence="10">
    <name type="scientific">Trametes versicolor</name>
    <name type="common">White-rot fungus</name>
    <name type="synonym">Coriolus versicolor</name>
    <dbReference type="NCBI Taxonomy" id="5325"/>
    <lineage>
        <taxon>Eukaryota</taxon>
        <taxon>Fungi</taxon>
        <taxon>Dikarya</taxon>
        <taxon>Basidiomycota</taxon>
        <taxon>Agaricomycotina</taxon>
        <taxon>Agaricomycetes</taxon>
        <taxon>Polyporales</taxon>
        <taxon>Polyporaceae</taxon>
        <taxon>Trametes</taxon>
    </lineage>
</organism>
<dbReference type="InterPro" id="IPR036396">
    <property type="entry name" value="Cyt_P450_sf"/>
</dbReference>
<dbReference type="PANTHER" id="PTHR24305:SF187">
    <property type="entry name" value="P450, PUTATIVE (EUROFUNG)-RELATED"/>
    <property type="match status" value="1"/>
</dbReference>
<keyword evidence="6 8" id="KW-0408">Iron</keyword>
<dbReference type="InterPro" id="IPR050121">
    <property type="entry name" value="Cytochrome_P450_monoxygenase"/>
</dbReference>
<reference evidence="10" key="1">
    <citation type="submission" date="2023-03" db="EMBL/GenBank/DDBJ databases">
        <title>cytochrome P450 monooxygenase from Trametes versicolor.</title>
        <authorList>
            <person name="Ichinose H."/>
        </authorList>
    </citation>
    <scope>NUCLEOTIDE SEQUENCE</scope>
    <source>
        <strain evidence="10">NBRC 30340</strain>
    </source>
</reference>
<proteinExistence type="evidence at transcript level"/>
<feature type="transmembrane region" description="Helical" evidence="9">
    <location>
        <begin position="12"/>
        <end position="30"/>
    </location>
</feature>
<gene>
    <name evidence="10" type="primary">CYP5035H5</name>
</gene>
<dbReference type="GO" id="GO:0005506">
    <property type="term" value="F:iron ion binding"/>
    <property type="evidence" value="ECO:0007669"/>
    <property type="project" value="InterPro"/>
</dbReference>
<evidence type="ECO:0000256" key="7">
    <source>
        <dbReference type="ARBA" id="ARBA00023033"/>
    </source>
</evidence>
<dbReference type="InterPro" id="IPR002401">
    <property type="entry name" value="Cyt_P450_E_grp-I"/>
</dbReference>
<feature type="transmembrane region" description="Helical" evidence="9">
    <location>
        <begin position="42"/>
        <end position="60"/>
    </location>
</feature>
<keyword evidence="9" id="KW-0472">Membrane</keyword>
<dbReference type="PRINTS" id="PR00385">
    <property type="entry name" value="P450"/>
</dbReference>
<evidence type="ECO:0000256" key="1">
    <source>
        <dbReference type="ARBA" id="ARBA00001971"/>
    </source>
</evidence>
<protein>
    <submittedName>
        <fullName evidence="10">Cytochrome P450 monooxygenase</fullName>
    </submittedName>
</protein>
<evidence type="ECO:0000256" key="6">
    <source>
        <dbReference type="ARBA" id="ARBA00023004"/>
    </source>
</evidence>
<evidence type="ECO:0000256" key="3">
    <source>
        <dbReference type="ARBA" id="ARBA00010617"/>
    </source>
</evidence>
<comment type="cofactor">
    <cofactor evidence="1 8">
        <name>heme</name>
        <dbReference type="ChEBI" id="CHEBI:30413"/>
    </cofactor>
</comment>
<evidence type="ECO:0000256" key="8">
    <source>
        <dbReference type="PIRSR" id="PIRSR602401-1"/>
    </source>
</evidence>
<keyword evidence="9" id="KW-0812">Transmembrane</keyword>
<comment type="similarity">
    <text evidence="3">Belongs to the cytochrome P450 family.</text>
</comment>
<dbReference type="CDD" id="cd11061">
    <property type="entry name" value="CYP67-like"/>
    <property type="match status" value="1"/>
</dbReference>
<evidence type="ECO:0000313" key="10">
    <source>
        <dbReference type="EMBL" id="BED42937.1"/>
    </source>
</evidence>
<feature type="binding site" description="axial binding residue" evidence="8">
    <location>
        <position position="514"/>
    </location>
    <ligand>
        <name>heme</name>
        <dbReference type="ChEBI" id="CHEBI:30413"/>
    </ligand>
    <ligandPart>
        <name>Fe</name>
        <dbReference type="ChEBI" id="CHEBI:18248"/>
    </ligandPart>
</feature>
<dbReference type="GO" id="GO:0004497">
    <property type="term" value="F:monooxygenase activity"/>
    <property type="evidence" value="ECO:0007669"/>
    <property type="project" value="UniProtKB-KW"/>
</dbReference>
<comment type="pathway">
    <text evidence="2">Secondary metabolite biosynthesis.</text>
</comment>
<evidence type="ECO:0000256" key="5">
    <source>
        <dbReference type="ARBA" id="ARBA00023002"/>
    </source>
</evidence>
<dbReference type="Pfam" id="PF00067">
    <property type="entry name" value="p450"/>
    <property type="match status" value="1"/>
</dbReference>
<dbReference type="GO" id="GO:0020037">
    <property type="term" value="F:heme binding"/>
    <property type="evidence" value="ECO:0007669"/>
    <property type="project" value="InterPro"/>
</dbReference>
<dbReference type="AlphaFoldDB" id="A0AA86JGX1"/>
<dbReference type="PRINTS" id="PR00463">
    <property type="entry name" value="EP450I"/>
</dbReference>
<keyword evidence="4 8" id="KW-0479">Metal-binding</keyword>
<keyword evidence="8" id="KW-0349">Heme</keyword>
<evidence type="ECO:0000256" key="2">
    <source>
        <dbReference type="ARBA" id="ARBA00005179"/>
    </source>
</evidence>
<name>A0AA86JGX1_TRAVE</name>
<dbReference type="EMBL" id="LC761692">
    <property type="protein sequence ID" value="BED42937.1"/>
    <property type="molecule type" value="mRNA"/>
</dbReference>
<evidence type="ECO:0000256" key="4">
    <source>
        <dbReference type="ARBA" id="ARBA00022723"/>
    </source>
</evidence>
<dbReference type="Gene3D" id="1.10.630.10">
    <property type="entry name" value="Cytochrome P450"/>
    <property type="match status" value="1"/>
</dbReference>
<dbReference type="PANTHER" id="PTHR24305">
    <property type="entry name" value="CYTOCHROME P450"/>
    <property type="match status" value="1"/>
</dbReference>